<dbReference type="SUPFAM" id="SSF53335">
    <property type="entry name" value="S-adenosyl-L-methionine-dependent methyltransferases"/>
    <property type="match status" value="1"/>
</dbReference>
<dbReference type="Ensembl" id="ENSOKIT00005075127.1">
    <property type="protein sequence ID" value="ENSOKIP00005070545.1"/>
    <property type="gene ID" value="ENSOKIG00005030394.1"/>
</dbReference>
<dbReference type="GO" id="GO:0005737">
    <property type="term" value="C:cytoplasm"/>
    <property type="evidence" value="ECO:0007669"/>
    <property type="project" value="TreeGrafter"/>
</dbReference>
<name>A0A8C7ID04_ONCKI</name>
<dbReference type="Gene3D" id="3.40.50.150">
    <property type="entry name" value="Vaccinia Virus protein VP39"/>
    <property type="match status" value="1"/>
</dbReference>
<evidence type="ECO:0000313" key="2">
    <source>
        <dbReference type="Ensembl" id="ENSOKIP00005070545.1"/>
    </source>
</evidence>
<dbReference type="InterPro" id="IPR025714">
    <property type="entry name" value="Methyltranfer_dom"/>
</dbReference>
<accession>A0A8C7ID04</accession>
<keyword evidence="3" id="KW-1185">Reference proteome</keyword>
<dbReference type="Proteomes" id="UP000694557">
    <property type="component" value="Unassembled WGS sequence"/>
</dbReference>
<protein>
    <submittedName>
        <fullName evidence="2">EEF1A lysine methyltransferase 2</fullName>
    </submittedName>
</protein>
<dbReference type="Pfam" id="PF13847">
    <property type="entry name" value="Methyltransf_31"/>
    <property type="match status" value="1"/>
</dbReference>
<reference evidence="2" key="1">
    <citation type="submission" date="2025-08" db="UniProtKB">
        <authorList>
            <consortium name="Ensembl"/>
        </authorList>
    </citation>
    <scope>IDENTIFICATION</scope>
</reference>
<feature type="domain" description="Methyltransferase" evidence="1">
    <location>
        <begin position="32"/>
        <end position="158"/>
    </location>
</feature>
<dbReference type="PANTHER" id="PTHR12843:SF5">
    <property type="entry name" value="EEF1A LYSINE METHYLTRANSFERASE 2"/>
    <property type="match status" value="1"/>
</dbReference>
<dbReference type="GO" id="GO:0016279">
    <property type="term" value="F:protein-lysine N-methyltransferase activity"/>
    <property type="evidence" value="ECO:0007669"/>
    <property type="project" value="TreeGrafter"/>
</dbReference>
<reference evidence="2" key="2">
    <citation type="submission" date="2025-09" db="UniProtKB">
        <authorList>
            <consortium name="Ensembl"/>
        </authorList>
    </citation>
    <scope>IDENTIFICATION</scope>
</reference>
<sequence length="166" mass="18512">MVTKLLQLSLFSTVPHLYFPRFREESMDQISVILDIGEGNGILLIELVGFELKFEGVYFCSLCRTSRHVLQTEDLSNVEVKVSPTCCVCSGELSSFDLCIDKGAFDTISLNPENTEESKACYVQALRGALKEEGVFVITSCSWTKEQLLQMFSQGERTVGDTPGMF</sequence>
<dbReference type="AlphaFoldDB" id="A0A8C7ID04"/>
<dbReference type="InterPro" id="IPR029063">
    <property type="entry name" value="SAM-dependent_MTases_sf"/>
</dbReference>
<evidence type="ECO:0000259" key="1">
    <source>
        <dbReference type="Pfam" id="PF13847"/>
    </source>
</evidence>
<proteinExistence type="predicted"/>
<organism evidence="2 3">
    <name type="scientific">Oncorhynchus kisutch</name>
    <name type="common">Coho salmon</name>
    <name type="synonym">Salmo kisutch</name>
    <dbReference type="NCBI Taxonomy" id="8019"/>
    <lineage>
        <taxon>Eukaryota</taxon>
        <taxon>Metazoa</taxon>
        <taxon>Chordata</taxon>
        <taxon>Craniata</taxon>
        <taxon>Vertebrata</taxon>
        <taxon>Euteleostomi</taxon>
        <taxon>Actinopterygii</taxon>
        <taxon>Neopterygii</taxon>
        <taxon>Teleostei</taxon>
        <taxon>Protacanthopterygii</taxon>
        <taxon>Salmoniformes</taxon>
        <taxon>Salmonidae</taxon>
        <taxon>Salmoninae</taxon>
        <taxon>Oncorhynchus</taxon>
    </lineage>
</organism>
<dbReference type="PANTHER" id="PTHR12843">
    <property type="entry name" value="PROTEIN-LYSINE N-METHYLTRANSFERASE METTL10"/>
    <property type="match status" value="1"/>
</dbReference>
<gene>
    <name evidence="2" type="primary">EEF1AKMT2</name>
</gene>
<evidence type="ECO:0000313" key="3">
    <source>
        <dbReference type="Proteomes" id="UP000694557"/>
    </source>
</evidence>
<dbReference type="GeneTree" id="ENSGT00390000013399"/>